<feature type="transmembrane region" description="Helical" evidence="8">
    <location>
        <begin position="137"/>
        <end position="155"/>
    </location>
</feature>
<dbReference type="PANTHER" id="PTHR11785:SF240">
    <property type="entry name" value="LD25378P"/>
    <property type="match status" value="1"/>
</dbReference>
<organism evidence="9 10">
    <name type="scientific">Folsomia candida</name>
    <name type="common">Springtail</name>
    <dbReference type="NCBI Taxonomy" id="158441"/>
    <lineage>
        <taxon>Eukaryota</taxon>
        <taxon>Metazoa</taxon>
        <taxon>Ecdysozoa</taxon>
        <taxon>Arthropoda</taxon>
        <taxon>Hexapoda</taxon>
        <taxon>Collembola</taxon>
        <taxon>Entomobryomorpha</taxon>
        <taxon>Isotomoidea</taxon>
        <taxon>Isotomidae</taxon>
        <taxon>Proisotominae</taxon>
        <taxon>Folsomia</taxon>
    </lineage>
</organism>
<feature type="transmembrane region" description="Helical" evidence="8">
    <location>
        <begin position="212"/>
        <end position="234"/>
    </location>
</feature>
<evidence type="ECO:0000256" key="1">
    <source>
        <dbReference type="ARBA" id="ARBA00004651"/>
    </source>
</evidence>
<feature type="transmembrane region" description="Helical" evidence="8">
    <location>
        <begin position="403"/>
        <end position="423"/>
    </location>
</feature>
<evidence type="ECO:0000256" key="7">
    <source>
        <dbReference type="ARBA" id="ARBA00023136"/>
    </source>
</evidence>
<dbReference type="GO" id="GO:0005886">
    <property type="term" value="C:plasma membrane"/>
    <property type="evidence" value="ECO:0007669"/>
    <property type="project" value="UniProtKB-SubCell"/>
</dbReference>
<feature type="transmembrane region" description="Helical" evidence="8">
    <location>
        <begin position="342"/>
        <end position="361"/>
    </location>
</feature>
<keyword evidence="5 8" id="KW-0812">Transmembrane</keyword>
<dbReference type="Gene3D" id="1.20.1740.10">
    <property type="entry name" value="Amino acid/polyamine transporter I"/>
    <property type="match status" value="1"/>
</dbReference>
<dbReference type="OMA" id="CITFITE"/>
<feature type="transmembrane region" description="Helical" evidence="8">
    <location>
        <begin position="167"/>
        <end position="188"/>
    </location>
</feature>
<sequence length="480" mass="52864">MPSPHVVKHVIKLRKQIGLLEATSITVGSIIGSGIFISPKGVIDNAGSVGLSLLLWILCGLQAGLGAICYAELGTSLPGSGGDYHYLNKAFGNLPAFTFLWVSNIILLPASNAVMSLTFAHYTFASFFNEDCKIPQFGVQLLACCAVLFLTWFNVTNVKAMTKMQNVFMIGKIAALIVIIFAGVYSIAQGYQRHTKGFENIWKNTTTEPGKIAVGFYSGTFAYSGWNALCYITEELKSPNKNLPRAIYISMPIVTLIYVLTNVAYFSVLSPHDIHASDAIAVTFGNKVQLLRQIKWMIPLFVAMSSFGCLSVHIMSASRILFAGARNGHFPGMLSLIQMNQLSPVSSLIFMGGLSVVYLSIPDVFVLITFATFIFSLVSLVVVIAMLYLRWKQPELPRPIKVHILYPLGFMVICIFLTVFPIFVRPYEVLIGLAITFSSIPVYLMFFVREQNNKWLVNNTYNATVAAQKLLLAVPEEAEG</sequence>
<dbReference type="OrthoDB" id="3257095at2759"/>
<feature type="transmembrane region" description="Helical" evidence="8">
    <location>
        <begin position="49"/>
        <end position="73"/>
    </location>
</feature>
<feature type="transmembrane region" description="Helical" evidence="8">
    <location>
        <begin position="17"/>
        <end position="37"/>
    </location>
</feature>
<feature type="transmembrane region" description="Helical" evidence="8">
    <location>
        <begin position="94"/>
        <end position="117"/>
    </location>
</feature>
<dbReference type="InterPro" id="IPR050598">
    <property type="entry name" value="AminoAcid_Transporter"/>
</dbReference>
<dbReference type="PANTHER" id="PTHR11785">
    <property type="entry name" value="AMINO ACID TRANSPORTER"/>
    <property type="match status" value="1"/>
</dbReference>
<dbReference type="InterPro" id="IPR002293">
    <property type="entry name" value="AA/rel_permease1"/>
</dbReference>
<evidence type="ECO:0000313" key="10">
    <source>
        <dbReference type="Proteomes" id="UP000198287"/>
    </source>
</evidence>
<gene>
    <name evidence="9" type="ORF">Fcan01_08331</name>
</gene>
<keyword evidence="7 8" id="KW-0472">Membrane</keyword>
<protein>
    <submittedName>
        <fullName evidence="9">Y+L amino acid transporter 2</fullName>
    </submittedName>
</protein>
<evidence type="ECO:0000256" key="8">
    <source>
        <dbReference type="SAM" id="Phobius"/>
    </source>
</evidence>
<name>A0A226EHS4_FOLCA</name>
<comment type="similarity">
    <text evidence="2">Belongs to the amino acid-polyamine-organocation (APC) superfamily. L-type amino acid transporter (LAT) (TC 2.A.3.8) family.</text>
</comment>
<dbReference type="EMBL" id="LNIX01000003">
    <property type="protein sequence ID" value="OXA56778.1"/>
    <property type="molecule type" value="Genomic_DNA"/>
</dbReference>
<keyword evidence="6 8" id="KW-1133">Transmembrane helix</keyword>
<evidence type="ECO:0000256" key="5">
    <source>
        <dbReference type="ARBA" id="ARBA00022692"/>
    </source>
</evidence>
<feature type="transmembrane region" description="Helical" evidence="8">
    <location>
        <begin position="367"/>
        <end position="391"/>
    </location>
</feature>
<evidence type="ECO:0000313" key="9">
    <source>
        <dbReference type="EMBL" id="OXA56778.1"/>
    </source>
</evidence>
<evidence type="ECO:0000256" key="4">
    <source>
        <dbReference type="ARBA" id="ARBA00022475"/>
    </source>
</evidence>
<accession>A0A226EHS4</accession>
<evidence type="ECO:0000256" key="2">
    <source>
        <dbReference type="ARBA" id="ARBA00007040"/>
    </source>
</evidence>
<dbReference type="AlphaFoldDB" id="A0A226EHS4"/>
<keyword evidence="3" id="KW-0813">Transport</keyword>
<keyword evidence="10" id="KW-1185">Reference proteome</keyword>
<dbReference type="GO" id="GO:0015179">
    <property type="term" value="F:L-amino acid transmembrane transporter activity"/>
    <property type="evidence" value="ECO:0007669"/>
    <property type="project" value="TreeGrafter"/>
</dbReference>
<dbReference type="STRING" id="158441.A0A226EHS4"/>
<evidence type="ECO:0000256" key="6">
    <source>
        <dbReference type="ARBA" id="ARBA00022989"/>
    </source>
</evidence>
<dbReference type="FunFam" id="1.20.1740.10:FF:000003">
    <property type="entry name" value="Y+L amino acid transporter 1 isoform X1"/>
    <property type="match status" value="1"/>
</dbReference>
<reference evidence="9 10" key="1">
    <citation type="submission" date="2015-12" db="EMBL/GenBank/DDBJ databases">
        <title>The genome of Folsomia candida.</title>
        <authorList>
            <person name="Faddeeva A."/>
            <person name="Derks M.F."/>
            <person name="Anvar Y."/>
            <person name="Smit S."/>
            <person name="Van Straalen N."/>
            <person name="Roelofs D."/>
        </authorList>
    </citation>
    <scope>NUCLEOTIDE SEQUENCE [LARGE SCALE GENOMIC DNA]</scope>
    <source>
        <strain evidence="9 10">VU population</strain>
        <tissue evidence="9">Whole body</tissue>
    </source>
</reference>
<dbReference type="Proteomes" id="UP000198287">
    <property type="component" value="Unassembled WGS sequence"/>
</dbReference>
<keyword evidence="4" id="KW-1003">Cell membrane</keyword>
<comment type="caution">
    <text evidence="9">The sequence shown here is derived from an EMBL/GenBank/DDBJ whole genome shotgun (WGS) entry which is preliminary data.</text>
</comment>
<dbReference type="PIRSF" id="PIRSF006060">
    <property type="entry name" value="AA_transporter"/>
    <property type="match status" value="1"/>
</dbReference>
<dbReference type="Pfam" id="PF13520">
    <property type="entry name" value="AA_permease_2"/>
    <property type="match status" value="1"/>
</dbReference>
<feature type="transmembrane region" description="Helical" evidence="8">
    <location>
        <begin position="429"/>
        <end position="448"/>
    </location>
</feature>
<comment type="subcellular location">
    <subcellularLocation>
        <location evidence="1">Cell membrane</location>
        <topology evidence="1">Multi-pass membrane protein</topology>
    </subcellularLocation>
</comment>
<proteinExistence type="inferred from homology"/>
<evidence type="ECO:0000256" key="3">
    <source>
        <dbReference type="ARBA" id="ARBA00022448"/>
    </source>
</evidence>
<feature type="transmembrane region" description="Helical" evidence="8">
    <location>
        <begin position="246"/>
        <end position="268"/>
    </location>
</feature>
<feature type="transmembrane region" description="Helical" evidence="8">
    <location>
        <begin position="296"/>
        <end position="322"/>
    </location>
</feature>